<sequence length="72" mass="7427">MPAPLPFDGSAIGRLRAQLGLSHDDIAHAMRTAYGVAVDPGRPPAAGGAGVADRAGPEFLAGVVDRFWTAMR</sequence>
<reference evidence="1 2" key="1">
    <citation type="submission" date="2021-08" db="EMBL/GenBank/DDBJ databases">
        <title>WGS of actinomycetes from Thailand.</title>
        <authorList>
            <person name="Thawai C."/>
        </authorList>
    </citation>
    <scope>NUCLEOTIDE SEQUENCE [LARGE SCALE GENOMIC DNA]</scope>
    <source>
        <strain evidence="1 2">PLK6-54</strain>
    </source>
</reference>
<dbReference type="Proteomes" id="UP000778578">
    <property type="component" value="Unassembled WGS sequence"/>
</dbReference>
<organism evidence="1 2">
    <name type="scientific">Actinacidiphila acidipaludis</name>
    <dbReference type="NCBI Taxonomy" id="2873382"/>
    <lineage>
        <taxon>Bacteria</taxon>
        <taxon>Bacillati</taxon>
        <taxon>Actinomycetota</taxon>
        <taxon>Actinomycetes</taxon>
        <taxon>Kitasatosporales</taxon>
        <taxon>Streptomycetaceae</taxon>
        <taxon>Actinacidiphila</taxon>
    </lineage>
</organism>
<evidence type="ECO:0000313" key="1">
    <source>
        <dbReference type="EMBL" id="MBY8881562.1"/>
    </source>
</evidence>
<name>A0ABS7QEK3_9ACTN</name>
<keyword evidence="2" id="KW-1185">Reference proteome</keyword>
<dbReference type="EMBL" id="JAINZZ010000050">
    <property type="protein sequence ID" value="MBY8881562.1"/>
    <property type="molecule type" value="Genomic_DNA"/>
</dbReference>
<protein>
    <recommendedName>
        <fullName evidence="3">XRE family transcriptional regulator</fullName>
    </recommendedName>
</protein>
<gene>
    <name evidence="1" type="ORF">K7862_28555</name>
</gene>
<evidence type="ECO:0000313" key="2">
    <source>
        <dbReference type="Proteomes" id="UP000778578"/>
    </source>
</evidence>
<proteinExistence type="predicted"/>
<comment type="caution">
    <text evidence="1">The sequence shown here is derived from an EMBL/GenBank/DDBJ whole genome shotgun (WGS) entry which is preliminary data.</text>
</comment>
<evidence type="ECO:0008006" key="3">
    <source>
        <dbReference type="Google" id="ProtNLM"/>
    </source>
</evidence>
<accession>A0ABS7QEK3</accession>
<dbReference type="RefSeq" id="WP_222967525.1">
    <property type="nucleotide sequence ID" value="NZ_JAINZZ010000050.1"/>
</dbReference>